<gene>
    <name evidence="1" type="ORF">BOLC9T57368H</name>
</gene>
<protein>
    <submittedName>
        <fullName evidence="1">Uncharacterized protein</fullName>
    </submittedName>
</protein>
<dbReference type="AlphaFoldDB" id="A0A3P6ED64"/>
<name>A0A3P6ED64_BRAOL</name>
<dbReference type="PANTHER" id="PTHR47150:SF5">
    <property type="entry name" value="OS07G0546750 PROTEIN"/>
    <property type="match status" value="1"/>
</dbReference>
<sequence>MSSSSSDELEERLNEAFDDISEDIYNNIVEAQTKKQRKHVYIERNREEGHIRLWNDYFSEDPTFPAYLFRRCFRMNMELFIRIVHRLSEDVPFFRHRRDATRRYGLSPLQKCTAAIRLLAYGSAADTIDEYL</sequence>
<proteinExistence type="predicted"/>
<accession>A0A3P6ED64</accession>
<evidence type="ECO:0000313" key="1">
    <source>
        <dbReference type="EMBL" id="VDD32045.1"/>
    </source>
</evidence>
<reference evidence="1" key="1">
    <citation type="submission" date="2018-11" db="EMBL/GenBank/DDBJ databases">
        <authorList>
            <consortium name="Genoscope - CEA"/>
            <person name="William W."/>
        </authorList>
    </citation>
    <scope>NUCLEOTIDE SEQUENCE</scope>
</reference>
<organism evidence="1">
    <name type="scientific">Brassica oleracea</name>
    <name type="common">Wild cabbage</name>
    <dbReference type="NCBI Taxonomy" id="3712"/>
    <lineage>
        <taxon>Eukaryota</taxon>
        <taxon>Viridiplantae</taxon>
        <taxon>Streptophyta</taxon>
        <taxon>Embryophyta</taxon>
        <taxon>Tracheophyta</taxon>
        <taxon>Spermatophyta</taxon>
        <taxon>Magnoliopsida</taxon>
        <taxon>eudicotyledons</taxon>
        <taxon>Gunneridae</taxon>
        <taxon>Pentapetalae</taxon>
        <taxon>rosids</taxon>
        <taxon>malvids</taxon>
        <taxon>Brassicales</taxon>
        <taxon>Brassicaceae</taxon>
        <taxon>Brassiceae</taxon>
        <taxon>Brassica</taxon>
    </lineage>
</organism>
<dbReference type="EMBL" id="LR031875">
    <property type="protein sequence ID" value="VDD32045.1"/>
    <property type="molecule type" value="Genomic_DNA"/>
</dbReference>
<dbReference type="PANTHER" id="PTHR47150">
    <property type="entry name" value="OS12G0169200 PROTEIN"/>
    <property type="match status" value="1"/>
</dbReference>